<dbReference type="Proteomes" id="UP000775547">
    <property type="component" value="Unassembled WGS sequence"/>
</dbReference>
<feature type="chain" id="PRO_5040478685" evidence="1">
    <location>
        <begin position="24"/>
        <end position="173"/>
    </location>
</feature>
<reference evidence="2" key="2">
    <citation type="submission" date="2021-10" db="EMBL/GenBank/DDBJ databases">
        <title>Phylogenomics reveals ancestral predisposition of the termite-cultivated fungus Termitomyces towards a domesticated lifestyle.</title>
        <authorList>
            <person name="Auxier B."/>
            <person name="Grum-Grzhimaylo A."/>
            <person name="Cardenas M.E."/>
            <person name="Lodge J.D."/>
            <person name="Laessoe T."/>
            <person name="Pedersen O."/>
            <person name="Smith M.E."/>
            <person name="Kuyper T.W."/>
            <person name="Franco-Molano E.A."/>
            <person name="Baroni T.J."/>
            <person name="Aanen D.K."/>
        </authorList>
    </citation>
    <scope>NUCLEOTIDE SEQUENCE</scope>
    <source>
        <strain evidence="2">AP01</strain>
        <tissue evidence="2">Mycelium</tissue>
    </source>
</reference>
<reference evidence="2" key="1">
    <citation type="submission" date="2020-07" db="EMBL/GenBank/DDBJ databases">
        <authorList>
            <person name="Nieuwenhuis M."/>
            <person name="Van De Peppel L.J.J."/>
        </authorList>
    </citation>
    <scope>NUCLEOTIDE SEQUENCE</scope>
    <source>
        <strain evidence="2">AP01</strain>
        <tissue evidence="2">Mycelium</tissue>
    </source>
</reference>
<feature type="signal peptide" evidence="1">
    <location>
        <begin position="1"/>
        <end position="23"/>
    </location>
</feature>
<dbReference type="EMBL" id="JABCKV010000155">
    <property type="protein sequence ID" value="KAG5642810.1"/>
    <property type="molecule type" value="Genomic_DNA"/>
</dbReference>
<gene>
    <name evidence="2" type="ORF">DXG03_002094</name>
</gene>
<evidence type="ECO:0000313" key="2">
    <source>
        <dbReference type="EMBL" id="KAG5642810.1"/>
    </source>
</evidence>
<accession>A0A9P7KBD9</accession>
<proteinExistence type="predicted"/>
<comment type="caution">
    <text evidence="2">The sequence shown here is derived from an EMBL/GenBank/DDBJ whole genome shotgun (WGS) entry which is preliminary data.</text>
</comment>
<dbReference type="AlphaFoldDB" id="A0A9P7KBD9"/>
<dbReference type="OrthoDB" id="3060988at2759"/>
<organism evidence="2 3">
    <name type="scientific">Asterophora parasitica</name>
    <dbReference type="NCBI Taxonomy" id="117018"/>
    <lineage>
        <taxon>Eukaryota</taxon>
        <taxon>Fungi</taxon>
        <taxon>Dikarya</taxon>
        <taxon>Basidiomycota</taxon>
        <taxon>Agaricomycotina</taxon>
        <taxon>Agaricomycetes</taxon>
        <taxon>Agaricomycetidae</taxon>
        <taxon>Agaricales</taxon>
        <taxon>Tricholomatineae</taxon>
        <taxon>Lyophyllaceae</taxon>
        <taxon>Asterophora</taxon>
    </lineage>
</organism>
<evidence type="ECO:0000313" key="3">
    <source>
        <dbReference type="Proteomes" id="UP000775547"/>
    </source>
</evidence>
<keyword evidence="3" id="KW-1185">Reference proteome</keyword>
<name>A0A9P7KBD9_9AGAR</name>
<evidence type="ECO:0000256" key="1">
    <source>
        <dbReference type="SAM" id="SignalP"/>
    </source>
</evidence>
<sequence>MIAFSPLNLLVTIILSLIAVAGALPTAPRTPESTLILALEAPTLGPRTLLGRAYLRQNLALLNILSKAIMPREDQFTGRSDRFEALQRRRVARRSARGFTHTVHAQDLGDTTGNYFLSNHTIVASTVRFPAPPTQPQFTPSPVQPSLAVATPLAPHPTRVVGAKHHIQKKVAT</sequence>
<protein>
    <submittedName>
        <fullName evidence="2">Uncharacterized protein</fullName>
    </submittedName>
</protein>
<keyword evidence="1" id="KW-0732">Signal</keyword>